<reference evidence="5 6" key="1">
    <citation type="submission" date="2018-07" db="EMBL/GenBank/DDBJ databases">
        <title>Genomic Encyclopedia of Type Strains, Phase IV (KMG-IV): sequencing the most valuable type-strain genomes for metagenomic binning, comparative biology and taxonomic classification.</title>
        <authorList>
            <person name="Goeker M."/>
        </authorList>
    </citation>
    <scope>NUCLEOTIDE SEQUENCE [LARGE SCALE GENOMIC DNA]</scope>
    <source>
        <strain evidence="5 6">DSM 21634</strain>
    </source>
</reference>
<dbReference type="AlphaFoldDB" id="A0A368XBC7"/>
<evidence type="ECO:0000259" key="4">
    <source>
        <dbReference type="Pfam" id="PF13356"/>
    </source>
</evidence>
<sequence length="435" mass="47709">MPLLTVRAIEALKPQAKPFKVLLDRGLHLRVAIDGVRTLLVRYTVKGSTDERQYRLPQPYGDGPGQIRLAAACAEALRIRSLARDGVDWPAQEEARLKAEAALRAKAEREVGLTVKDAVREYVDKKRRAKDGLALKARTKADYLAMVEPGGKSSKGRKFNDGLLFPVAHKLLSSLTPEDIRGVYQLQLKRSEREATYAMQVLRAVLRWHGVLIPNSPLSIETAGRDRIILAPPRGKPAPLPAEKLGAWWLAACAFDRVAADYYRFQLLTGCRGVEIHGDKRYEYQPIKVGDLNVGAASITLVDTKNRTDHKLLLSRQALEIAKRCANGRKPDEPLFEVVDARKTLARINAAAGTEVQGHGLRSTFASIAEEIVSGGVLKRVLNHTVSNDVTLGHYVGKGEAQLRAGWQVVSDYIEAAAQAELAARTDASALVTTA</sequence>
<dbReference type="OrthoDB" id="8556969at2"/>
<gene>
    <name evidence="5" type="ORF">DES41_11389</name>
</gene>
<dbReference type="Pfam" id="PF13356">
    <property type="entry name" value="Arm-DNA-bind_3"/>
    <property type="match status" value="1"/>
</dbReference>
<dbReference type="PANTHER" id="PTHR30629">
    <property type="entry name" value="PROPHAGE INTEGRASE"/>
    <property type="match status" value="1"/>
</dbReference>
<dbReference type="PANTHER" id="PTHR30629:SF2">
    <property type="entry name" value="PROPHAGE INTEGRASE INTS-RELATED"/>
    <property type="match status" value="1"/>
</dbReference>
<dbReference type="InterPro" id="IPR013762">
    <property type="entry name" value="Integrase-like_cat_sf"/>
</dbReference>
<comment type="caution">
    <text evidence="5">The sequence shown here is derived from an EMBL/GenBank/DDBJ whole genome shotgun (WGS) entry which is preliminary data.</text>
</comment>
<dbReference type="GO" id="GO:0006310">
    <property type="term" value="P:DNA recombination"/>
    <property type="evidence" value="ECO:0007669"/>
    <property type="project" value="UniProtKB-KW"/>
</dbReference>
<dbReference type="SUPFAM" id="SSF56349">
    <property type="entry name" value="DNA breaking-rejoining enzymes"/>
    <property type="match status" value="1"/>
</dbReference>
<keyword evidence="3" id="KW-0233">DNA recombination</keyword>
<dbReference type="GO" id="GO:0015074">
    <property type="term" value="P:DNA integration"/>
    <property type="evidence" value="ECO:0007669"/>
    <property type="project" value="UniProtKB-KW"/>
</dbReference>
<dbReference type="InterPro" id="IPR050808">
    <property type="entry name" value="Phage_Integrase"/>
</dbReference>
<evidence type="ECO:0000256" key="3">
    <source>
        <dbReference type="ARBA" id="ARBA00023172"/>
    </source>
</evidence>
<feature type="domain" description="Integrase DNA-binding" evidence="4">
    <location>
        <begin position="4"/>
        <end position="94"/>
    </location>
</feature>
<evidence type="ECO:0000256" key="1">
    <source>
        <dbReference type="ARBA" id="ARBA00008857"/>
    </source>
</evidence>
<name>A0A368XBC7_9BURK</name>
<keyword evidence="6" id="KW-1185">Reference proteome</keyword>
<organism evidence="5 6">
    <name type="scientific">Pseudorhodoferax soli</name>
    <dbReference type="NCBI Taxonomy" id="545864"/>
    <lineage>
        <taxon>Bacteria</taxon>
        <taxon>Pseudomonadati</taxon>
        <taxon>Pseudomonadota</taxon>
        <taxon>Betaproteobacteria</taxon>
        <taxon>Burkholderiales</taxon>
        <taxon>Comamonadaceae</taxon>
    </lineage>
</organism>
<evidence type="ECO:0000313" key="5">
    <source>
        <dbReference type="EMBL" id="RCW65165.1"/>
    </source>
</evidence>
<dbReference type="RefSeq" id="WP_114471959.1">
    <property type="nucleotide sequence ID" value="NZ_QPJK01000013.1"/>
</dbReference>
<evidence type="ECO:0000313" key="6">
    <source>
        <dbReference type="Proteomes" id="UP000252884"/>
    </source>
</evidence>
<dbReference type="InterPro" id="IPR011010">
    <property type="entry name" value="DNA_brk_join_enz"/>
</dbReference>
<protein>
    <submittedName>
        <fullName evidence="5">Uncharacterized protein DUF4102</fullName>
    </submittedName>
</protein>
<comment type="similarity">
    <text evidence="1">Belongs to the 'phage' integrase family.</text>
</comment>
<dbReference type="Proteomes" id="UP000252884">
    <property type="component" value="Unassembled WGS sequence"/>
</dbReference>
<keyword evidence="2" id="KW-0229">DNA integration</keyword>
<dbReference type="InterPro" id="IPR038488">
    <property type="entry name" value="Integrase_DNA-bd_sf"/>
</dbReference>
<dbReference type="InterPro" id="IPR025166">
    <property type="entry name" value="Integrase_DNA_bind_dom"/>
</dbReference>
<evidence type="ECO:0000256" key="2">
    <source>
        <dbReference type="ARBA" id="ARBA00022908"/>
    </source>
</evidence>
<dbReference type="Gene3D" id="3.30.160.390">
    <property type="entry name" value="Integrase, DNA-binding domain"/>
    <property type="match status" value="1"/>
</dbReference>
<dbReference type="GO" id="GO:0003677">
    <property type="term" value="F:DNA binding"/>
    <property type="evidence" value="ECO:0007669"/>
    <property type="project" value="InterPro"/>
</dbReference>
<dbReference type="Gene3D" id="1.10.443.10">
    <property type="entry name" value="Intergrase catalytic core"/>
    <property type="match status" value="1"/>
</dbReference>
<accession>A0A368XBC7</accession>
<dbReference type="EMBL" id="QPJK01000013">
    <property type="protein sequence ID" value="RCW65165.1"/>
    <property type="molecule type" value="Genomic_DNA"/>
</dbReference>
<proteinExistence type="inferred from homology"/>